<dbReference type="OrthoDB" id="46859at2"/>
<dbReference type="AlphaFoldDB" id="A8F556"/>
<dbReference type="HOGENOM" id="CLU_1249754_0_0_0"/>
<dbReference type="KEGG" id="tle:Tlet_0724"/>
<name>A8F556_PSELT</name>
<accession>A8F556</accession>
<dbReference type="Proteomes" id="UP000002016">
    <property type="component" value="Chromosome"/>
</dbReference>
<evidence type="ECO:0000313" key="1">
    <source>
        <dbReference type="EMBL" id="ABV33290.1"/>
    </source>
</evidence>
<protein>
    <submittedName>
        <fullName evidence="1">Uncharacterized protein</fullName>
    </submittedName>
</protein>
<keyword evidence="2" id="KW-1185">Reference proteome</keyword>
<reference evidence="1 2" key="1">
    <citation type="submission" date="2007-08" db="EMBL/GenBank/DDBJ databases">
        <title>Complete sequence of Thermotoga lettingae TMO.</title>
        <authorList>
            <consortium name="US DOE Joint Genome Institute"/>
            <person name="Copeland A."/>
            <person name="Lucas S."/>
            <person name="Lapidus A."/>
            <person name="Barry K."/>
            <person name="Glavina del Rio T."/>
            <person name="Dalin E."/>
            <person name="Tice H."/>
            <person name="Pitluck S."/>
            <person name="Foster B."/>
            <person name="Bruce D."/>
            <person name="Schmutz J."/>
            <person name="Larimer F."/>
            <person name="Land M."/>
            <person name="Hauser L."/>
            <person name="Kyrpides N."/>
            <person name="Mikhailova N."/>
            <person name="Nelson K."/>
            <person name="Gogarten J.P."/>
            <person name="Noll K."/>
            <person name="Richardson P."/>
        </authorList>
    </citation>
    <scope>NUCLEOTIDE SEQUENCE [LARGE SCALE GENOMIC DNA]</scope>
    <source>
        <strain evidence="2">ATCC BAA-301 / DSM 14385 / NBRC 107922 / TMO</strain>
    </source>
</reference>
<sequence length="221" mass="25467">MQGVVIERMGKFVKIKTHDGETVVKMRKKLPELGEMVRITDRPVSQKVYVAEKITEAPEALPPLNELKPLLKTIKKPRTSFDIQFLSQLVDMIKMRVGSLPQDFYANLGMYYENGEVDEKMKSLGFWLLTLSHPYVFKSIPSKKGPIHIFMNRKKRSFSVSFVKNSSIVCVKGTVQEDYIFVDFINFSPDREALEKLKDNLLGYFRNVFFKVGDLKNGLYA</sequence>
<dbReference type="STRING" id="416591.Tlet_0724"/>
<dbReference type="eggNOG" id="ENOG5033G8M">
    <property type="taxonomic scope" value="Bacteria"/>
</dbReference>
<proteinExistence type="predicted"/>
<dbReference type="RefSeq" id="WP_012002771.1">
    <property type="nucleotide sequence ID" value="NC_009828.1"/>
</dbReference>
<reference evidence="1 2" key="2">
    <citation type="journal article" date="2009" name="Proc. Natl. Acad. Sci. U.S.A.">
        <title>On the chimeric nature, thermophilic origin, and phylogenetic placement of the Thermotogales.</title>
        <authorList>
            <person name="Zhaxybayeva O."/>
            <person name="Swithers K.S."/>
            <person name="Lapierre P."/>
            <person name="Fournier G.P."/>
            <person name="Bickhart D.M."/>
            <person name="DeBoy R.T."/>
            <person name="Nelson K.E."/>
            <person name="Nesbo C.L."/>
            <person name="Doolittle W.F."/>
            <person name="Gogarten J.P."/>
            <person name="Noll K.M."/>
        </authorList>
    </citation>
    <scope>NUCLEOTIDE SEQUENCE [LARGE SCALE GENOMIC DNA]</scope>
    <source>
        <strain evidence="2">ATCC BAA-301 / DSM 14385 / NBRC 107922 / TMO</strain>
    </source>
</reference>
<organism evidence="1 2">
    <name type="scientific">Pseudothermotoga lettingae (strain ATCC BAA-301 / DSM 14385 / NBRC 107922 / TMO)</name>
    <name type="common">Thermotoga lettingae</name>
    <dbReference type="NCBI Taxonomy" id="416591"/>
    <lineage>
        <taxon>Bacteria</taxon>
        <taxon>Thermotogati</taxon>
        <taxon>Thermotogota</taxon>
        <taxon>Thermotogae</taxon>
        <taxon>Thermotogales</taxon>
        <taxon>Thermotogaceae</taxon>
        <taxon>Pseudothermotoga</taxon>
    </lineage>
</organism>
<gene>
    <name evidence="1" type="ordered locus">Tlet_0724</name>
</gene>
<evidence type="ECO:0000313" key="2">
    <source>
        <dbReference type="Proteomes" id="UP000002016"/>
    </source>
</evidence>
<dbReference type="EMBL" id="CP000812">
    <property type="protein sequence ID" value="ABV33290.1"/>
    <property type="molecule type" value="Genomic_DNA"/>
</dbReference>